<protein>
    <submittedName>
        <fullName evidence="3">Two-component signal transduction system YycFG, regulatory protein YycI</fullName>
    </submittedName>
</protein>
<evidence type="ECO:0000256" key="1">
    <source>
        <dbReference type="SAM" id="Phobius"/>
    </source>
</evidence>
<dbReference type="EMBL" id="FNZF01000003">
    <property type="protein sequence ID" value="SEJ55751.1"/>
    <property type="molecule type" value="Genomic_DNA"/>
</dbReference>
<reference evidence="4" key="1">
    <citation type="submission" date="2016-10" db="EMBL/GenBank/DDBJ databases">
        <authorList>
            <person name="Varghese N."/>
            <person name="Submissions S."/>
        </authorList>
    </citation>
    <scope>NUCLEOTIDE SEQUENCE [LARGE SCALE GENOMIC DNA]</scope>
    <source>
        <strain evidence="4">CGMCC 1.6763</strain>
    </source>
</reference>
<keyword evidence="1" id="KW-0812">Transmembrane</keyword>
<dbReference type="Pfam" id="PF09648">
    <property type="entry name" value="YycI"/>
    <property type="match status" value="1"/>
</dbReference>
<keyword evidence="1" id="KW-0472">Membrane</keyword>
<feature type="transmembrane region" description="Helical" evidence="1">
    <location>
        <begin position="6"/>
        <end position="25"/>
    </location>
</feature>
<dbReference type="AlphaFoldDB" id="A0A1H6ZQX2"/>
<dbReference type="RefSeq" id="WP_092053808.1">
    <property type="nucleotide sequence ID" value="NZ_FNZF01000003.1"/>
</dbReference>
<dbReference type="Gene3D" id="2.40.128.690">
    <property type="entry name" value="YycH protein, domain 3-like"/>
    <property type="match status" value="1"/>
</dbReference>
<dbReference type="STRING" id="426757.SAMN04488127_2213"/>
<keyword evidence="1" id="KW-1133">Transmembrane helix</keyword>
<evidence type="ECO:0000313" key="4">
    <source>
        <dbReference type="Proteomes" id="UP000199200"/>
    </source>
</evidence>
<dbReference type="GO" id="GO:0016020">
    <property type="term" value="C:membrane"/>
    <property type="evidence" value="ECO:0007669"/>
    <property type="project" value="InterPro"/>
</dbReference>
<evidence type="ECO:0000259" key="2">
    <source>
        <dbReference type="Pfam" id="PF09648"/>
    </source>
</evidence>
<gene>
    <name evidence="3" type="ORF">SAMN04488127_2213</name>
</gene>
<dbReference type="InterPro" id="IPR018604">
    <property type="entry name" value="YycI-like"/>
</dbReference>
<organism evidence="3 4">
    <name type="scientific">Bhargavaea ginsengi</name>
    <dbReference type="NCBI Taxonomy" id="426757"/>
    <lineage>
        <taxon>Bacteria</taxon>
        <taxon>Bacillati</taxon>
        <taxon>Bacillota</taxon>
        <taxon>Bacilli</taxon>
        <taxon>Bacillales</taxon>
        <taxon>Caryophanaceae</taxon>
        <taxon>Bhargavaea</taxon>
    </lineage>
</organism>
<keyword evidence="4" id="KW-1185">Reference proteome</keyword>
<feature type="domain" description="Regulatory protein YycH-like" evidence="2">
    <location>
        <begin position="40"/>
        <end position="253"/>
    </location>
</feature>
<dbReference type="OrthoDB" id="2388036at2"/>
<dbReference type="Proteomes" id="UP000199200">
    <property type="component" value="Unassembled WGS sequence"/>
</dbReference>
<name>A0A1H6ZQX2_9BACL</name>
<accession>A0A1H6ZQX2</accession>
<evidence type="ECO:0000313" key="3">
    <source>
        <dbReference type="EMBL" id="SEJ55751.1"/>
    </source>
</evidence>
<proteinExistence type="predicted"/>
<sequence>MDWNKTKTIFIVVFAILNVFLFSLYMNRINGFDKLEVLGKDSIEDRLSGDDITYGELPEIKMASNVSGELEPVDPAELRELSGQTPRIIDEHRLVSELDEPFSLEDGDGKLSFKDFLEKYVPQGEDYTLWEIDQEKRTATFFQKYDGSTIYYNENSTLIVQWNEDREATGYEQTMVHNLVEFDVEKDLYSPIQAINALYRSSGVLKPGSNITDVELGYSPIVQLTQTQVFAPTWHIHIELEDGTSADHFVNAVDGKVLDKLSEPVIKEEQ</sequence>